<keyword evidence="3" id="KW-0732">Signal</keyword>
<feature type="compositionally biased region" description="Basic and acidic residues" evidence="1">
    <location>
        <begin position="1253"/>
        <end position="1277"/>
    </location>
</feature>
<dbReference type="Proteomes" id="UP001372834">
    <property type="component" value="Unassembled WGS sequence"/>
</dbReference>
<dbReference type="EMBL" id="JAWJWE010000005">
    <property type="protein sequence ID" value="KAK6634550.1"/>
    <property type="molecule type" value="Genomic_DNA"/>
</dbReference>
<proteinExistence type="predicted"/>
<feature type="compositionally biased region" description="Basic and acidic residues" evidence="1">
    <location>
        <begin position="974"/>
        <end position="995"/>
    </location>
</feature>
<feature type="compositionally biased region" description="Basic and acidic residues" evidence="1">
    <location>
        <begin position="1291"/>
        <end position="1308"/>
    </location>
</feature>
<keyword evidence="2" id="KW-1133">Transmembrane helix</keyword>
<feature type="region of interest" description="Disordered" evidence="1">
    <location>
        <begin position="1590"/>
        <end position="1614"/>
    </location>
</feature>
<feature type="region of interest" description="Disordered" evidence="1">
    <location>
        <begin position="1174"/>
        <end position="1310"/>
    </location>
</feature>
<reference evidence="4 5" key="1">
    <citation type="submission" date="2023-10" db="EMBL/GenBank/DDBJ databases">
        <title>Genomes of two closely related lineages of the louse Polyplax serrata with different host specificities.</title>
        <authorList>
            <person name="Martinu J."/>
            <person name="Tarabai H."/>
            <person name="Stefka J."/>
            <person name="Hypsa V."/>
        </authorList>
    </citation>
    <scope>NUCLEOTIDE SEQUENCE [LARGE SCALE GENOMIC DNA]</scope>
    <source>
        <strain evidence="4">HR10_N</strain>
    </source>
</reference>
<feature type="region of interest" description="Disordered" evidence="1">
    <location>
        <begin position="904"/>
        <end position="932"/>
    </location>
</feature>
<name>A0AAN8PIZ6_POLSC</name>
<feature type="compositionally biased region" description="Basic and acidic residues" evidence="1">
    <location>
        <begin position="904"/>
        <end position="917"/>
    </location>
</feature>
<protein>
    <submittedName>
        <fullName evidence="4">Uncharacterized protein</fullName>
    </submittedName>
</protein>
<evidence type="ECO:0000256" key="2">
    <source>
        <dbReference type="SAM" id="Phobius"/>
    </source>
</evidence>
<sequence length="1951" mass="220877">MLYLAIIWIACAVSAPSEAIATTERINEKTHALCHVDKGNQNHTCHGEHNNTSEEKSTELFVNEYLPREQCNMSGVCSSCRSVGTLGNVENSQSEHGVRYRRRDLLWFNKNKNDKDKIAKSSKLVTCKNQNKFSDLSARARLTVEERRKLIQLTKVKTKLQGQEDPDELDSNGGRSKLTISAAYHSQPGHGKRWKRRRALGPYRLNLSHSRKRRTPAGRNIHSVGLGTRSNEVSIPVERHVADNSIGTNHLVSDRSGDVVSVKQSNVNHFSRFSYFTHPNDIQNSPPKKRKKRNNFFDYYDLPSLENYDWTLPEQLEPENKSPHGRMEVAEETKKDTKEAFSRPLLFETTLEKPLSMADDIDVLKPNFRAPRFRRRGNPDFDLPPYRYSKLNRYNHLIEKKALPRLLKEMISDRRKRSGVCTSCSMPRKCWRSAPLLCIPYIRKGQDELLKYLIRNLQKMLGKPFPQKVDIFEKTKYKPNRKKPFEPGCEDIMPESDSDTITATPPPCPGQPCPTCPQPCPPCPQPCPPCPQPCQPCPPPCQPCPPPCQPCPQPCRTCIQLCRTCPQPCRTYPQPCPSCPPPCQQCQPPCQPTCQPACQPACQPRCTPPCPTCPATCPTCQSCKLCAQMSSRTCPECSDSWQVTETPLQPEDLSTALVGPAFSENAPFHIPTGRPAAQSTLSEEQTLRDASVATSKSCNWCPKNSRPQSSVLFTFHRPYRHHELSKTVPNDVSPSTFHPLDMSENLAPCPKYATDLDVRVFNSLSDLQLPMSGYSVYQPNPNTNNMVSGKPWTGFKGQLRRKNAFHNRCNMFRRGPHLRRHKSKIKYNFPVSEDSFPLYDYDVPENKDKGNAYPLPWFFNREYHNSVKKGIQGHTKRKKRSFYRTRTQPPDNYIDYSDYPEERYIEKGTRTRTERGDRKIRKRRPRKSTTTPPVFALFSDLAEAITSTEAVTIQAPVAPTLKPTVTTEQTSSLKQDHSQEVTHKGEGEKKEDAKQKPTQASLWNLRTTKSDSQTQNPSSERVTQTPVTRKPMTAVPSKAEQESDNVKNPDGESEAHSPTTLKAASIAKGPKKLLTRPAPKMYSKVYPDSITSEVENTELFGDTTIRSATTLKPESTTPQQLSATTDTKLKLFALCEGYLEAVKLIKGQNASLGDELDPGLSRYCENIISQSFNSQDQPKVKTTVTTSRPAVGEKSQSESLRKSDTKANLLEDERNHEQKSMTDNKNLGDAPSGIKPEMTSSAQVKNESTSLTDDQKSDTDDQVKLSRLEESEEDPNKTPEPSTQDEYVEEPEAKEPNDQDELETKEVSQEQPEVIQLLRNGKSNILSGLINTHENELKTSETWNTDTPKPEKEPCETTKTSLVSGTIEPKGNVNTLTTPKNYFPYDSVFPVYAKNYGYTSGSELKGNDVLWPKISDKSQQKELFRNLTMLAQLLTATKSIPYAEYAGNRLLMPRRNGRIQFNMDDLNRLLKCGDCFDPSIIFDFSIPQIQQPTTQAQSDIDDSCNNSFPCPPVTTFTVSDLTNTTANISEKFLEGWYKMETAKELLSEYSVELLNYAIIVIPIAFFILIMACCLWCFIALWRSGKRHRRRKNNKGSVSSDFSSSDSPGCSKRCGAKKKKNRKLWSQKSDCKNPSENSQSFFRFFRRKRKCEKSNLCCLPYVALECSSEQQRCSVSDREGTRDRRCRDDHSDDADRREIISLLEELKKIETERLEDKKDRHPVTVQYLTQEPDTNMVLRPVEIPPVPKPNETSSREFLMAPKYYPVYDKRFPLQDGEAATAGAVPPLAEAAPSAAYRKLAVPDASSEELEELLPCDYPRLYQKSFRGGNTGEVPKKPGTCDRILKAFRDSSQNTSFFEKEMDLFKSGNKNYIFNKYRNVTTDTSKELLLGGEQRIQETEYQPEEKVLTGTCLPYSPHDKSVILAKDREVSEYQAADGNKNTRLKDDGVLCRL</sequence>
<evidence type="ECO:0000256" key="1">
    <source>
        <dbReference type="SAM" id="MobiDB-lite"/>
    </source>
</evidence>
<evidence type="ECO:0000256" key="3">
    <source>
        <dbReference type="SAM" id="SignalP"/>
    </source>
</evidence>
<feature type="compositionally biased region" description="Basic and acidic residues" evidence="1">
    <location>
        <begin position="1195"/>
        <end position="1222"/>
    </location>
</feature>
<feature type="compositionally biased region" description="Polar residues" evidence="1">
    <location>
        <begin position="1238"/>
        <end position="1252"/>
    </location>
</feature>
<feature type="transmembrane region" description="Helical" evidence="2">
    <location>
        <begin position="1553"/>
        <end position="1581"/>
    </location>
</feature>
<feature type="signal peptide" evidence="3">
    <location>
        <begin position="1"/>
        <end position="19"/>
    </location>
</feature>
<feature type="compositionally biased region" description="Basic and acidic residues" evidence="1">
    <location>
        <begin position="1039"/>
        <end position="1055"/>
    </location>
</feature>
<organism evidence="4 5">
    <name type="scientific">Polyplax serrata</name>
    <name type="common">Common mouse louse</name>
    <dbReference type="NCBI Taxonomy" id="468196"/>
    <lineage>
        <taxon>Eukaryota</taxon>
        <taxon>Metazoa</taxon>
        <taxon>Ecdysozoa</taxon>
        <taxon>Arthropoda</taxon>
        <taxon>Hexapoda</taxon>
        <taxon>Insecta</taxon>
        <taxon>Pterygota</taxon>
        <taxon>Neoptera</taxon>
        <taxon>Paraneoptera</taxon>
        <taxon>Psocodea</taxon>
        <taxon>Troctomorpha</taxon>
        <taxon>Phthiraptera</taxon>
        <taxon>Anoplura</taxon>
        <taxon>Polyplacidae</taxon>
        <taxon>Polyplax</taxon>
    </lineage>
</organism>
<accession>A0AAN8PIZ6</accession>
<comment type="caution">
    <text evidence="4">The sequence shown here is derived from an EMBL/GenBank/DDBJ whole genome shotgun (WGS) entry which is preliminary data.</text>
</comment>
<evidence type="ECO:0000313" key="4">
    <source>
        <dbReference type="EMBL" id="KAK6634550.1"/>
    </source>
</evidence>
<evidence type="ECO:0000313" key="5">
    <source>
        <dbReference type="Proteomes" id="UP001372834"/>
    </source>
</evidence>
<feature type="compositionally biased region" description="Polar residues" evidence="1">
    <location>
        <begin position="963"/>
        <end position="973"/>
    </location>
</feature>
<feature type="compositionally biased region" description="Polar residues" evidence="1">
    <location>
        <begin position="996"/>
        <end position="1027"/>
    </location>
</feature>
<feature type="compositionally biased region" description="Polar residues" evidence="1">
    <location>
        <begin position="1174"/>
        <end position="1188"/>
    </location>
</feature>
<gene>
    <name evidence="4" type="ORF">RUM43_011951</name>
</gene>
<keyword evidence="2" id="KW-0472">Membrane</keyword>
<feature type="region of interest" description="Disordered" evidence="1">
    <location>
        <begin position="962"/>
        <end position="1071"/>
    </location>
</feature>
<feature type="compositionally biased region" description="Low complexity" evidence="1">
    <location>
        <begin position="1594"/>
        <end position="1612"/>
    </location>
</feature>
<feature type="chain" id="PRO_5043051279" evidence="3">
    <location>
        <begin position="20"/>
        <end position="1951"/>
    </location>
</feature>
<keyword evidence="2" id="KW-0812">Transmembrane</keyword>
<feature type="region of interest" description="Disordered" evidence="1">
    <location>
        <begin position="1341"/>
        <end position="1362"/>
    </location>
</feature>
<feature type="compositionally biased region" description="Basic residues" evidence="1">
    <location>
        <begin position="918"/>
        <end position="927"/>
    </location>
</feature>